<proteinExistence type="predicted"/>
<protein>
    <recommendedName>
        <fullName evidence="3">PilZ domain-containing protein</fullName>
    </recommendedName>
</protein>
<accession>A0ABW8PZN8</accession>
<sequence>MSQAQLSTTSIPASLHALSGAASPVRRRRYPLLSLDFQVRFDVEGEVFTTEAFELSNELLRLRCQAGDIPKIVPRTAHHRPDEKVELAAQLLVDGQQQIEARLQVKSCRRYSQKEFHVTLALASLAEQDRQALEAFLQQALSNNAPHACVFG</sequence>
<dbReference type="Proteomes" id="UP001621714">
    <property type="component" value="Unassembled WGS sequence"/>
</dbReference>
<reference evidence="1 2" key="1">
    <citation type="submission" date="2024-02" db="EMBL/GenBank/DDBJ databases">
        <title>Marinospirillum sp. MEB 164 isolated from Lonar lake sediment.</title>
        <authorList>
            <person name="Joshi A."/>
            <person name="Thite S."/>
        </authorList>
    </citation>
    <scope>NUCLEOTIDE SEQUENCE [LARGE SCALE GENOMIC DNA]</scope>
    <source>
        <strain evidence="1 2">MEB164</strain>
    </source>
</reference>
<name>A0ABW8PZN8_9GAMM</name>
<keyword evidence="2" id="KW-1185">Reference proteome</keyword>
<evidence type="ECO:0000313" key="1">
    <source>
        <dbReference type="EMBL" id="MFK7161762.1"/>
    </source>
</evidence>
<evidence type="ECO:0008006" key="3">
    <source>
        <dbReference type="Google" id="ProtNLM"/>
    </source>
</evidence>
<evidence type="ECO:0000313" key="2">
    <source>
        <dbReference type="Proteomes" id="UP001621714"/>
    </source>
</evidence>
<gene>
    <name evidence="1" type="ORF">V6U78_12010</name>
</gene>
<comment type="caution">
    <text evidence="1">The sequence shown here is derived from an EMBL/GenBank/DDBJ whole genome shotgun (WGS) entry which is preliminary data.</text>
</comment>
<dbReference type="RefSeq" id="WP_405341220.1">
    <property type="nucleotide sequence ID" value="NZ_JBANFI010000009.1"/>
</dbReference>
<organism evidence="1 2">
    <name type="scientific">Marinospirillum alkalitolerans</name>
    <dbReference type="NCBI Taxonomy" id="3123374"/>
    <lineage>
        <taxon>Bacteria</taxon>
        <taxon>Pseudomonadati</taxon>
        <taxon>Pseudomonadota</taxon>
        <taxon>Gammaproteobacteria</taxon>
        <taxon>Oceanospirillales</taxon>
        <taxon>Oceanospirillaceae</taxon>
        <taxon>Marinospirillum</taxon>
    </lineage>
</organism>
<dbReference type="EMBL" id="JBANFI010000009">
    <property type="protein sequence ID" value="MFK7161762.1"/>
    <property type="molecule type" value="Genomic_DNA"/>
</dbReference>